<evidence type="ECO:0000256" key="2">
    <source>
        <dbReference type="ARBA" id="ARBA00022676"/>
    </source>
</evidence>
<dbReference type="PANTHER" id="PTHR31818">
    <property type="entry name" value="O-FUCOSYLTRANSFERASE 16"/>
    <property type="match status" value="1"/>
</dbReference>
<accession>A0A9I9D5W7</accession>
<dbReference type="InterPro" id="IPR024709">
    <property type="entry name" value="FucosylTrfase_pln"/>
</dbReference>
<proteinExistence type="inferred from homology"/>
<evidence type="ECO:0000256" key="8">
    <source>
        <dbReference type="SAM" id="Phobius"/>
    </source>
</evidence>
<dbReference type="AlphaFoldDB" id="A0A9I9D5W7"/>
<feature type="region of interest" description="Disordered" evidence="7">
    <location>
        <begin position="23"/>
        <end position="44"/>
    </location>
</feature>
<keyword evidence="8" id="KW-0812">Transmembrane</keyword>
<name>A0A9I9D5W7_CUCME</name>
<evidence type="ECO:0000256" key="3">
    <source>
        <dbReference type="ARBA" id="ARBA00022679"/>
    </source>
</evidence>
<dbReference type="GO" id="GO:0016757">
    <property type="term" value="F:glycosyltransferase activity"/>
    <property type="evidence" value="ECO:0007669"/>
    <property type="project" value="UniProtKB-KW"/>
</dbReference>
<protein>
    <recommendedName>
        <fullName evidence="6">O-fucosyltransferase family protein</fullName>
    </recommendedName>
</protein>
<evidence type="ECO:0000256" key="6">
    <source>
        <dbReference type="ARBA" id="ARBA00030350"/>
    </source>
</evidence>
<feature type="transmembrane region" description="Helical" evidence="8">
    <location>
        <begin position="68"/>
        <end position="94"/>
    </location>
</feature>
<dbReference type="EnsemblPlants" id="MELO3C013519.2.1">
    <property type="protein sequence ID" value="MELO3C013519.2.1"/>
    <property type="gene ID" value="MELO3C013519.2"/>
</dbReference>
<evidence type="ECO:0000256" key="5">
    <source>
        <dbReference type="ARBA" id="ARBA00023277"/>
    </source>
</evidence>
<keyword evidence="8" id="KW-1133">Transmembrane helix</keyword>
<evidence type="ECO:0000256" key="7">
    <source>
        <dbReference type="SAM" id="MobiDB-lite"/>
    </source>
</evidence>
<evidence type="ECO:0000256" key="1">
    <source>
        <dbReference type="ARBA" id="ARBA00007737"/>
    </source>
</evidence>
<sequence>LLRYSSSEGGNSVLCKNQQPLFFGASSRPPPPPPPSLMTAKKRRNEADTTLAGLHQLLRDVFFRRRRFYYHIFPLVSALAGCVFVCFVALFLLLSSPVIHRDQLHLTLFHGGTSRDQGIEDVTNSGLELKSSFDVSESEKRFVRDVWVTDQSSFFYGCSNASKKFTPAAEKTDPDRYLLITTSGGLNQQRTGITDAVVAAYILNATLVVPKLDQNSFWKDSSNFAEIFNVDWFIKYLSKDVQIVKKLPIKVGKPLTPHSMRVPRKCNPECYETHVLPVLKKKHVTEILDQVLEVLFCAVQAVRLGKFDYRLSNKLTTDLQKLRCRVNYHALKFTDEINEMGKILVERMRKKSKHFIALHLRFEPDMLAFSGCYYGGGEVERQELGEIRKRWKSLHASNPDKERRQGRCPLTPKEVALMLRGLGFESDVHLYVASGEVYGGEKTLAPLKAMFPNFHTKETLASREELAPFSSFSSRMAALDFIVCDESNVFVTNNNGNMAKILAGRRRYFGHKPTIRPNTKKLYRLFTDRHNMTWQQFSSKVQAYQVGFMGEPNEVKPGRGEFHENPSACICEDSNSNESGNPSVVNKIHDNHRDNVKESNNNLINEQARTEEEQDWTGLEFLEIVGDLGEKRLGSITDSDVGVQAKTEGTELEELFSD</sequence>
<reference evidence="9" key="1">
    <citation type="submission" date="2023-03" db="UniProtKB">
        <authorList>
            <consortium name="EnsemblPlants"/>
        </authorList>
    </citation>
    <scope>IDENTIFICATION</scope>
</reference>
<dbReference type="GO" id="GO:0006004">
    <property type="term" value="P:fucose metabolic process"/>
    <property type="evidence" value="ECO:0007669"/>
    <property type="project" value="UniProtKB-KW"/>
</dbReference>
<keyword evidence="5" id="KW-0119">Carbohydrate metabolism</keyword>
<keyword evidence="8" id="KW-0472">Membrane</keyword>
<keyword evidence="2" id="KW-0328">Glycosyltransferase</keyword>
<organism evidence="9">
    <name type="scientific">Cucumis melo</name>
    <name type="common">Muskmelon</name>
    <dbReference type="NCBI Taxonomy" id="3656"/>
    <lineage>
        <taxon>Eukaryota</taxon>
        <taxon>Viridiplantae</taxon>
        <taxon>Streptophyta</taxon>
        <taxon>Embryophyta</taxon>
        <taxon>Tracheophyta</taxon>
        <taxon>Spermatophyta</taxon>
        <taxon>Magnoliopsida</taxon>
        <taxon>eudicotyledons</taxon>
        <taxon>Gunneridae</taxon>
        <taxon>Pentapetalae</taxon>
        <taxon>rosids</taxon>
        <taxon>fabids</taxon>
        <taxon>Cucurbitales</taxon>
        <taxon>Cucurbitaceae</taxon>
        <taxon>Benincaseae</taxon>
        <taxon>Cucumis</taxon>
    </lineage>
</organism>
<keyword evidence="3" id="KW-0808">Transferase</keyword>
<evidence type="ECO:0000313" key="9">
    <source>
        <dbReference type="EnsemblPlants" id="MELO3C013519.2.1"/>
    </source>
</evidence>
<comment type="similarity">
    <text evidence="1">Belongs to the glycosyltransferase GT106 family.</text>
</comment>
<evidence type="ECO:0000256" key="4">
    <source>
        <dbReference type="ARBA" id="ARBA00023253"/>
    </source>
</evidence>
<dbReference type="PANTHER" id="PTHR31818:SF1">
    <property type="entry name" value="O-FUCOSYLTRANSFERASE 16"/>
    <property type="match status" value="1"/>
</dbReference>
<dbReference type="CDD" id="cd11299">
    <property type="entry name" value="O-FucT_plant"/>
    <property type="match status" value="1"/>
</dbReference>
<dbReference type="InterPro" id="IPR019378">
    <property type="entry name" value="GDP-Fuc_O-FucTrfase"/>
</dbReference>
<dbReference type="Pfam" id="PF10250">
    <property type="entry name" value="O-FucT"/>
    <property type="match status" value="1"/>
</dbReference>
<keyword evidence="4" id="KW-0294">Fucose metabolism</keyword>